<gene>
    <name evidence="2" type="ORF">EVB02_00950</name>
</gene>
<dbReference type="AlphaFoldDB" id="A0A520LNP1"/>
<reference evidence="2 3" key="1">
    <citation type="submission" date="2019-02" db="EMBL/GenBank/DDBJ databases">
        <title>Prokaryotic population dynamics and viral predation in marine succession experiment using metagenomics: the confinement effect.</title>
        <authorList>
            <person name="Haro-Moreno J.M."/>
            <person name="Rodriguez-Valera F."/>
            <person name="Lopez-Perez M."/>
        </authorList>
    </citation>
    <scope>NUCLEOTIDE SEQUENCE [LARGE SCALE GENOMIC DNA]</scope>
    <source>
        <strain evidence="2">MED-G169</strain>
    </source>
</reference>
<feature type="transmembrane region" description="Helical" evidence="1">
    <location>
        <begin position="206"/>
        <end position="225"/>
    </location>
</feature>
<feature type="transmembrane region" description="Helical" evidence="1">
    <location>
        <begin position="47"/>
        <end position="64"/>
    </location>
</feature>
<accession>A0A520LNP1</accession>
<evidence type="ECO:0000256" key="1">
    <source>
        <dbReference type="SAM" id="Phobius"/>
    </source>
</evidence>
<protein>
    <submittedName>
        <fullName evidence="2">MFS transporter</fullName>
    </submittedName>
</protein>
<dbReference type="NCBIfam" id="NF041646">
    <property type="entry name" value="VC0807_fam"/>
    <property type="match status" value="1"/>
</dbReference>
<name>A0A520LNP1_9GAMM</name>
<feature type="transmembrane region" description="Helical" evidence="1">
    <location>
        <begin position="21"/>
        <end position="41"/>
    </location>
</feature>
<comment type="caution">
    <text evidence="2">The sequence shown here is derived from an EMBL/GenBank/DDBJ whole genome shotgun (WGS) entry which is preliminary data.</text>
</comment>
<dbReference type="Proteomes" id="UP000318148">
    <property type="component" value="Unassembled WGS sequence"/>
</dbReference>
<sequence length="244" mass="26966">MESSENKDSQILSEFTQKKPGAAFKELFVNIIIPIMILTNLSGEDRLGIKLALFLAFLLPLIYGLNDYIKNKNTNFFSILGIISVSLSGGLALLEADAIYIAIKEASIPLIFACAILYSLRGGESLIHYFFENPTLINVQKVLSSLEAANNFKSYNKLLRKGTVVFALSFLLSALLNFLLAIFVLTGEPGTEEFNYQLAKMLALSFPVNALPPMIINIVNIIVVYRGMKKLTGLNSEEIFNQKG</sequence>
<dbReference type="EMBL" id="SHBO01000006">
    <property type="protein sequence ID" value="RZO08189.1"/>
    <property type="molecule type" value="Genomic_DNA"/>
</dbReference>
<keyword evidence="1" id="KW-0812">Transmembrane</keyword>
<keyword evidence="1" id="KW-0472">Membrane</keyword>
<proteinExistence type="predicted"/>
<feature type="transmembrane region" description="Helical" evidence="1">
    <location>
        <begin position="163"/>
        <end position="186"/>
    </location>
</feature>
<feature type="transmembrane region" description="Helical" evidence="1">
    <location>
        <begin position="99"/>
        <end position="120"/>
    </location>
</feature>
<evidence type="ECO:0000313" key="2">
    <source>
        <dbReference type="EMBL" id="RZO08189.1"/>
    </source>
</evidence>
<organism evidence="2 3">
    <name type="scientific">SAR92 clade bacterium</name>
    <dbReference type="NCBI Taxonomy" id="2315479"/>
    <lineage>
        <taxon>Bacteria</taxon>
        <taxon>Pseudomonadati</taxon>
        <taxon>Pseudomonadota</taxon>
        <taxon>Gammaproteobacteria</taxon>
        <taxon>Cellvibrionales</taxon>
        <taxon>Porticoccaceae</taxon>
        <taxon>SAR92 clade</taxon>
    </lineage>
</organism>
<feature type="transmembrane region" description="Helical" evidence="1">
    <location>
        <begin position="76"/>
        <end position="93"/>
    </location>
</feature>
<evidence type="ECO:0000313" key="3">
    <source>
        <dbReference type="Proteomes" id="UP000318148"/>
    </source>
</evidence>
<keyword evidence="1" id="KW-1133">Transmembrane helix</keyword>